<accession>A0A0B7C1I1</accession>
<proteinExistence type="predicted"/>
<organism evidence="1">
    <name type="scientific">Arion vulgaris</name>
    <dbReference type="NCBI Taxonomy" id="1028688"/>
    <lineage>
        <taxon>Eukaryota</taxon>
        <taxon>Metazoa</taxon>
        <taxon>Spiralia</taxon>
        <taxon>Lophotrochozoa</taxon>
        <taxon>Mollusca</taxon>
        <taxon>Gastropoda</taxon>
        <taxon>Heterobranchia</taxon>
        <taxon>Euthyneura</taxon>
        <taxon>Panpulmonata</taxon>
        <taxon>Eupulmonata</taxon>
        <taxon>Stylommatophora</taxon>
        <taxon>Helicina</taxon>
        <taxon>Arionoidea</taxon>
        <taxon>Arionidae</taxon>
        <taxon>Arion</taxon>
    </lineage>
</organism>
<gene>
    <name evidence="1" type="primary">ORF221011</name>
</gene>
<evidence type="ECO:0000313" key="1">
    <source>
        <dbReference type="EMBL" id="CEK99329.1"/>
    </source>
</evidence>
<dbReference type="AlphaFoldDB" id="A0A0B7C1I1"/>
<dbReference type="EMBL" id="HACG01052458">
    <property type="protein sequence ID" value="CEK99329.1"/>
    <property type="molecule type" value="Transcribed_RNA"/>
</dbReference>
<protein>
    <submittedName>
        <fullName evidence="1">Uncharacterized protein</fullName>
    </submittedName>
</protein>
<feature type="non-terminal residue" evidence="1">
    <location>
        <position position="1"/>
    </location>
</feature>
<reference evidence="1" key="1">
    <citation type="submission" date="2014-12" db="EMBL/GenBank/DDBJ databases">
        <title>Insight into the proteome of Arion vulgaris.</title>
        <authorList>
            <person name="Aradska J."/>
            <person name="Bulat T."/>
            <person name="Smidak R."/>
            <person name="Sarate P."/>
            <person name="Gangsoo J."/>
            <person name="Sialana F."/>
            <person name="Bilban M."/>
            <person name="Lubec G."/>
        </authorList>
    </citation>
    <scope>NUCLEOTIDE SEQUENCE</scope>
    <source>
        <tissue evidence="1">Skin</tissue>
    </source>
</reference>
<feature type="non-terminal residue" evidence="1">
    <location>
        <position position="67"/>
    </location>
</feature>
<name>A0A0B7C1I1_9EUPU</name>
<sequence>EVNKSMLCSSKDVEITITSEHCKLQLSHSKPGVHVVQFTRPLTEVSNYFLVCIRYLHEDSSVGVGVA</sequence>